<keyword evidence="1" id="KW-0677">Repeat</keyword>
<dbReference type="SUPFAM" id="SSF52540">
    <property type="entry name" value="P-loop containing nucleoside triphosphate hydrolases"/>
    <property type="match status" value="1"/>
</dbReference>
<evidence type="ECO:0000259" key="6">
    <source>
        <dbReference type="Pfam" id="PF18052"/>
    </source>
</evidence>
<sequence>MEGKIAGAVFTFSVEGILSKVASLAAQELSLAWGFKAELKRLHHSLLTIQDFLQAVSDQPQDRVMVVEEWVRKLKAIAHEADDVLDEFEYEVVRRKVELQNHMKKKVLNFFSLSNPFAFRLKMAHKIKNINQSLVDLKGEASFIGLVSKRIDATPRGNTWDRQTNAFVGRDEITVGREDDVLKIVTTLTDSKYNQENLAVMAIVGMGGIGKTTLAKSVYNEDLIHKFFEAKIWVCVSNTFDVNLILLQMLEQLNPTKVPSKDNQNALLIFLNEELKDKRYLLVLDDVWNEDSEKWSNLMECLFKLKSAGGSKIMVTTRSTKVASISEKLLRRHDLGKLSADECWSIMKKKAFPNSSAHIVPQFKTIGREIAKNCGGVPLVAKVRIIIMYI</sequence>
<dbReference type="Pfam" id="PF18052">
    <property type="entry name" value="Rx_N"/>
    <property type="match status" value="1"/>
</dbReference>
<evidence type="ECO:0000313" key="7">
    <source>
        <dbReference type="EMBL" id="RXH84988.1"/>
    </source>
</evidence>
<reference evidence="7 8" key="1">
    <citation type="submission" date="2018-10" db="EMBL/GenBank/DDBJ databases">
        <title>A high-quality apple genome assembly.</title>
        <authorList>
            <person name="Hu J."/>
        </authorList>
    </citation>
    <scope>NUCLEOTIDE SEQUENCE [LARGE SCALE GENOMIC DNA]</scope>
    <source>
        <strain evidence="8">cv. HFTH1</strain>
        <tissue evidence="7">Young leaf</tissue>
    </source>
</reference>
<evidence type="ECO:0008006" key="9">
    <source>
        <dbReference type="Google" id="ProtNLM"/>
    </source>
</evidence>
<dbReference type="FunFam" id="3.40.50.300:FF:001091">
    <property type="entry name" value="Probable disease resistance protein At1g61300"/>
    <property type="match status" value="1"/>
</dbReference>
<evidence type="ECO:0000256" key="4">
    <source>
        <dbReference type="ARBA" id="ARBA00022840"/>
    </source>
</evidence>
<dbReference type="InterPro" id="IPR027417">
    <property type="entry name" value="P-loop_NTPase"/>
</dbReference>
<keyword evidence="3" id="KW-0611">Plant defense</keyword>
<gene>
    <name evidence="7" type="ORF">DVH24_041756</name>
</gene>
<keyword evidence="2" id="KW-0547">Nucleotide-binding</keyword>
<name>A0A498IN67_MALDO</name>
<comment type="caution">
    <text evidence="7">The sequence shown here is derived from an EMBL/GenBank/DDBJ whole genome shotgun (WGS) entry which is preliminary data.</text>
</comment>
<evidence type="ECO:0000256" key="3">
    <source>
        <dbReference type="ARBA" id="ARBA00022821"/>
    </source>
</evidence>
<evidence type="ECO:0000313" key="8">
    <source>
        <dbReference type="Proteomes" id="UP000290289"/>
    </source>
</evidence>
<dbReference type="Gene3D" id="3.40.50.300">
    <property type="entry name" value="P-loop containing nucleotide triphosphate hydrolases"/>
    <property type="match status" value="1"/>
</dbReference>
<dbReference type="PANTHER" id="PTHR36766:SF70">
    <property type="entry name" value="DISEASE RESISTANCE PROTEIN RGA4"/>
    <property type="match status" value="1"/>
</dbReference>
<dbReference type="PANTHER" id="PTHR36766">
    <property type="entry name" value="PLANT BROAD-SPECTRUM MILDEW RESISTANCE PROTEIN RPW8"/>
    <property type="match status" value="1"/>
</dbReference>
<dbReference type="GO" id="GO:0043531">
    <property type="term" value="F:ADP binding"/>
    <property type="evidence" value="ECO:0007669"/>
    <property type="project" value="InterPro"/>
</dbReference>
<feature type="domain" description="Disease resistance N-terminal" evidence="6">
    <location>
        <begin position="14"/>
        <end position="102"/>
    </location>
</feature>
<evidence type="ECO:0000256" key="1">
    <source>
        <dbReference type="ARBA" id="ARBA00022737"/>
    </source>
</evidence>
<dbReference type="InterPro" id="IPR041118">
    <property type="entry name" value="Rx_N"/>
</dbReference>
<keyword evidence="4" id="KW-0067">ATP-binding</keyword>
<keyword evidence="8" id="KW-1185">Reference proteome</keyword>
<evidence type="ECO:0000259" key="5">
    <source>
        <dbReference type="Pfam" id="PF00931"/>
    </source>
</evidence>
<dbReference type="AlphaFoldDB" id="A0A498IN67"/>
<accession>A0A498IN67</accession>
<dbReference type="Gene3D" id="1.20.5.4130">
    <property type="match status" value="1"/>
</dbReference>
<dbReference type="PRINTS" id="PR00364">
    <property type="entry name" value="DISEASERSIST"/>
</dbReference>
<dbReference type="GO" id="GO:0006952">
    <property type="term" value="P:defense response"/>
    <property type="evidence" value="ECO:0007669"/>
    <property type="project" value="UniProtKB-KW"/>
</dbReference>
<dbReference type="Proteomes" id="UP000290289">
    <property type="component" value="Chromosome 11"/>
</dbReference>
<dbReference type="EMBL" id="RDQH01000337">
    <property type="protein sequence ID" value="RXH84988.1"/>
    <property type="molecule type" value="Genomic_DNA"/>
</dbReference>
<protein>
    <recommendedName>
        <fullName evidence="9">Disease resistance protein RGA3</fullName>
    </recommendedName>
</protein>
<dbReference type="Pfam" id="PF00931">
    <property type="entry name" value="NB-ARC"/>
    <property type="match status" value="1"/>
</dbReference>
<dbReference type="GO" id="GO:0005524">
    <property type="term" value="F:ATP binding"/>
    <property type="evidence" value="ECO:0007669"/>
    <property type="project" value="UniProtKB-KW"/>
</dbReference>
<dbReference type="InterPro" id="IPR002182">
    <property type="entry name" value="NB-ARC"/>
</dbReference>
<evidence type="ECO:0000256" key="2">
    <source>
        <dbReference type="ARBA" id="ARBA00022741"/>
    </source>
</evidence>
<proteinExistence type="predicted"/>
<feature type="domain" description="NB-ARC" evidence="5">
    <location>
        <begin position="178"/>
        <end position="355"/>
    </location>
</feature>
<organism evidence="7 8">
    <name type="scientific">Malus domestica</name>
    <name type="common">Apple</name>
    <name type="synonym">Pyrus malus</name>
    <dbReference type="NCBI Taxonomy" id="3750"/>
    <lineage>
        <taxon>Eukaryota</taxon>
        <taxon>Viridiplantae</taxon>
        <taxon>Streptophyta</taxon>
        <taxon>Embryophyta</taxon>
        <taxon>Tracheophyta</taxon>
        <taxon>Spermatophyta</taxon>
        <taxon>Magnoliopsida</taxon>
        <taxon>eudicotyledons</taxon>
        <taxon>Gunneridae</taxon>
        <taxon>Pentapetalae</taxon>
        <taxon>rosids</taxon>
        <taxon>fabids</taxon>
        <taxon>Rosales</taxon>
        <taxon>Rosaceae</taxon>
        <taxon>Amygdaloideae</taxon>
        <taxon>Maleae</taxon>
        <taxon>Malus</taxon>
    </lineage>
</organism>